<accession>A0ABR4JR00</accession>
<comment type="caution">
    <text evidence="1">The sequence shown here is derived from an EMBL/GenBank/DDBJ whole genome shotgun (WGS) entry which is preliminary data.</text>
</comment>
<evidence type="ECO:0000313" key="1">
    <source>
        <dbReference type="EMBL" id="KAL2842455.1"/>
    </source>
</evidence>
<reference evidence="1 2" key="1">
    <citation type="submission" date="2024-07" db="EMBL/GenBank/DDBJ databases">
        <title>Section-level genome sequencing and comparative genomics of Aspergillus sections Usti and Cavernicolus.</title>
        <authorList>
            <consortium name="Lawrence Berkeley National Laboratory"/>
            <person name="Nybo J.L."/>
            <person name="Vesth T.C."/>
            <person name="Theobald S."/>
            <person name="Frisvad J.C."/>
            <person name="Larsen T.O."/>
            <person name="Kjaerboelling I."/>
            <person name="Rothschild-Mancinelli K."/>
            <person name="Lyhne E.K."/>
            <person name="Kogle M.E."/>
            <person name="Barry K."/>
            <person name="Clum A."/>
            <person name="Na H."/>
            <person name="Ledsgaard L."/>
            <person name="Lin J."/>
            <person name="Lipzen A."/>
            <person name="Kuo A."/>
            <person name="Riley R."/>
            <person name="Mondo S."/>
            <person name="LaButti K."/>
            <person name="Haridas S."/>
            <person name="Pangalinan J."/>
            <person name="Salamov A.A."/>
            <person name="Simmons B.A."/>
            <person name="Magnuson J.K."/>
            <person name="Chen J."/>
            <person name="Drula E."/>
            <person name="Henrissat B."/>
            <person name="Wiebenga A."/>
            <person name="Lubbers R.J."/>
            <person name="Gomes A.C."/>
            <person name="Macurrencykelacurrency M.R."/>
            <person name="Stajich J."/>
            <person name="Grigoriev I.V."/>
            <person name="Mortensen U.H."/>
            <person name="De vries R.P."/>
            <person name="Baker S.E."/>
            <person name="Andersen M.R."/>
        </authorList>
    </citation>
    <scope>NUCLEOTIDE SEQUENCE [LARGE SCALE GENOMIC DNA]</scope>
    <source>
        <strain evidence="1 2">CBS 756.74</strain>
    </source>
</reference>
<dbReference type="RefSeq" id="XP_070895080.1">
    <property type="nucleotide sequence ID" value="XM_071046720.1"/>
</dbReference>
<name>A0ABR4JR00_9EURO</name>
<dbReference type="Proteomes" id="UP001610444">
    <property type="component" value="Unassembled WGS sequence"/>
</dbReference>
<dbReference type="GeneID" id="98161884"/>
<sequence length="244" mass="28668">MTPSAQAPTMYPLGECTNLTKFKFIPENVLIPTHLDQIIPDDLRLDLNFLRINAGRAFRTMITIVRKRENRYRALCPPTESKYKLYTHSATISRLKRWREDYDTYDPTLAPSAKIPGPVIYLNISRTAYEEWSKDYASALSEFKNGPYKEYHDSAEDFLAAIRVARDRRKVSHLDYHELILFYRTFMLEMTIWEDIIPGLDLPSFSEIVDELYEAVVERVENGETMHPFFQRVRNKMRDVEKDG</sequence>
<gene>
    <name evidence="1" type="ORF">BJX68DRAFT_270632</name>
</gene>
<keyword evidence="2" id="KW-1185">Reference proteome</keyword>
<proteinExistence type="predicted"/>
<evidence type="ECO:0000313" key="2">
    <source>
        <dbReference type="Proteomes" id="UP001610444"/>
    </source>
</evidence>
<dbReference type="EMBL" id="JBFXLR010000051">
    <property type="protein sequence ID" value="KAL2842455.1"/>
    <property type="molecule type" value="Genomic_DNA"/>
</dbReference>
<organism evidence="1 2">
    <name type="scientific">Aspergillus pseudodeflectus</name>
    <dbReference type="NCBI Taxonomy" id="176178"/>
    <lineage>
        <taxon>Eukaryota</taxon>
        <taxon>Fungi</taxon>
        <taxon>Dikarya</taxon>
        <taxon>Ascomycota</taxon>
        <taxon>Pezizomycotina</taxon>
        <taxon>Eurotiomycetes</taxon>
        <taxon>Eurotiomycetidae</taxon>
        <taxon>Eurotiales</taxon>
        <taxon>Aspergillaceae</taxon>
        <taxon>Aspergillus</taxon>
        <taxon>Aspergillus subgen. Nidulantes</taxon>
    </lineage>
</organism>
<protein>
    <submittedName>
        <fullName evidence="1">Uncharacterized protein</fullName>
    </submittedName>
</protein>